<evidence type="ECO:0000256" key="1">
    <source>
        <dbReference type="ARBA" id="ARBA00022729"/>
    </source>
</evidence>
<dbReference type="SUPFAM" id="SSF141072">
    <property type="entry name" value="CalX-like"/>
    <property type="match status" value="1"/>
</dbReference>
<dbReference type="RefSeq" id="WP_141295164.1">
    <property type="nucleotide sequence ID" value="NZ_BJCD01000053.1"/>
</dbReference>
<dbReference type="InterPro" id="IPR003644">
    <property type="entry name" value="Calx_beta"/>
</dbReference>
<dbReference type="GO" id="GO:0016020">
    <property type="term" value="C:membrane"/>
    <property type="evidence" value="ECO:0007669"/>
    <property type="project" value="InterPro"/>
</dbReference>
<keyword evidence="3" id="KW-0106">Calcium</keyword>
<evidence type="ECO:0000256" key="3">
    <source>
        <dbReference type="ARBA" id="ARBA00022837"/>
    </source>
</evidence>
<dbReference type="Pfam" id="PF03160">
    <property type="entry name" value="Calx-beta"/>
    <property type="match status" value="1"/>
</dbReference>
<evidence type="ECO:0000256" key="2">
    <source>
        <dbReference type="ARBA" id="ARBA00022737"/>
    </source>
</evidence>
<dbReference type="Gene3D" id="2.60.40.2030">
    <property type="match status" value="1"/>
</dbReference>
<dbReference type="AlphaFoldDB" id="A0A4P5ZYH4"/>
<evidence type="ECO:0000313" key="6">
    <source>
        <dbReference type="Proteomes" id="UP000299794"/>
    </source>
</evidence>
<evidence type="ECO:0000259" key="4">
    <source>
        <dbReference type="Pfam" id="PF03160"/>
    </source>
</evidence>
<gene>
    <name evidence="5" type="ORF">PA905_34040</name>
</gene>
<sequence>MTIEFTLSEYRVKEDGTWSTERPSIIRTGGTGACSVKISNSSSSTTAGRGTRDKDYTAISSTTVSFADGETGIKYIDFQIIQDTLDEPDEYIPLSLSLVSGTETLGAIKSSKVTILDDDEPAPPVPILVKQVENIGLRQVNLGGYGESKVFCVNINTSLPKGRELAFDSDISQHLNEIILPPNTSDFPLRQIGLFTDWGTPANTYFYLFCGEIEDFVCASPSNPDNIVVCPSASLNSRTNNAKNTAIVGNGTRIWVATDTPNTPMRLFISVENYATNWVVENGISHNADSFSLFPVVAK</sequence>
<comment type="caution">
    <text evidence="5">The sequence shown here is derived from an EMBL/GenBank/DDBJ whole genome shotgun (WGS) entry which is preliminary data.</text>
</comment>
<accession>A0A4P5ZYH4</accession>
<dbReference type="GO" id="GO:0007154">
    <property type="term" value="P:cell communication"/>
    <property type="evidence" value="ECO:0007669"/>
    <property type="project" value="InterPro"/>
</dbReference>
<dbReference type="Proteomes" id="UP000299794">
    <property type="component" value="Unassembled WGS sequence"/>
</dbReference>
<reference evidence="6" key="1">
    <citation type="submission" date="2019-02" db="EMBL/GenBank/DDBJ databases">
        <title>Draft genome sequence of Planktothrix agardhii NIES-905.</title>
        <authorList>
            <person name="Yamaguchi H."/>
            <person name="Suzuki S."/>
            <person name="Kawachi M."/>
        </authorList>
    </citation>
    <scope>NUCLEOTIDE SEQUENCE [LARGE SCALE GENOMIC DNA]</scope>
    <source>
        <strain evidence="6">CCAP 1459/11A</strain>
    </source>
</reference>
<keyword evidence="2" id="KW-0677">Repeat</keyword>
<protein>
    <recommendedName>
        <fullName evidence="4">Calx-beta domain-containing protein</fullName>
    </recommendedName>
</protein>
<dbReference type="EMBL" id="BJCD01000053">
    <property type="protein sequence ID" value="GDZ95165.1"/>
    <property type="molecule type" value="Genomic_DNA"/>
</dbReference>
<feature type="domain" description="Calx-beta" evidence="4">
    <location>
        <begin position="2"/>
        <end position="119"/>
    </location>
</feature>
<proteinExistence type="predicted"/>
<name>A0A4P5ZYH4_PLAAG</name>
<dbReference type="InterPro" id="IPR038081">
    <property type="entry name" value="CalX-like_sf"/>
</dbReference>
<keyword evidence="1" id="KW-0732">Signal</keyword>
<evidence type="ECO:0000313" key="5">
    <source>
        <dbReference type="EMBL" id="GDZ95165.1"/>
    </source>
</evidence>
<organism evidence="5 6">
    <name type="scientific">Planktothrix agardhii CCAP 1459/11A</name>
    <dbReference type="NCBI Taxonomy" id="282420"/>
    <lineage>
        <taxon>Bacteria</taxon>
        <taxon>Bacillati</taxon>
        <taxon>Cyanobacteriota</taxon>
        <taxon>Cyanophyceae</taxon>
        <taxon>Oscillatoriophycideae</taxon>
        <taxon>Oscillatoriales</taxon>
        <taxon>Microcoleaceae</taxon>
        <taxon>Planktothrix</taxon>
    </lineage>
</organism>